<reference evidence="2 3" key="1">
    <citation type="submission" date="2019-04" db="EMBL/GenBank/DDBJ databases">
        <title>Pedobacter sp. AR-3-17 sp. nov., isolated from Arctic soil.</title>
        <authorList>
            <person name="Dahal R.H."/>
            <person name="Kim D.-U."/>
        </authorList>
    </citation>
    <scope>NUCLEOTIDE SEQUENCE [LARGE SCALE GENOMIC DNA]</scope>
    <source>
        <strain evidence="2 3">AR-3-17</strain>
    </source>
</reference>
<proteinExistence type="predicted"/>
<gene>
    <name evidence="2" type="ORF">FA046_02865</name>
</gene>
<keyword evidence="3" id="KW-1185">Reference proteome</keyword>
<organism evidence="2 3">
    <name type="scientific">Pedobacter cryophilus</name>
    <dbReference type="NCBI Taxonomy" id="2571271"/>
    <lineage>
        <taxon>Bacteria</taxon>
        <taxon>Pseudomonadati</taxon>
        <taxon>Bacteroidota</taxon>
        <taxon>Sphingobacteriia</taxon>
        <taxon>Sphingobacteriales</taxon>
        <taxon>Sphingobacteriaceae</taxon>
        <taxon>Pedobacter</taxon>
    </lineage>
</organism>
<protein>
    <submittedName>
        <fullName evidence="2">DUF4097 domain-containing protein</fullName>
    </submittedName>
</protein>
<dbReference type="EMBL" id="SWBP01000001">
    <property type="protein sequence ID" value="TKC00638.1"/>
    <property type="molecule type" value="Genomic_DNA"/>
</dbReference>
<dbReference type="RefSeq" id="WP_136824847.1">
    <property type="nucleotide sequence ID" value="NZ_SWBP01000001.1"/>
</dbReference>
<dbReference type="OrthoDB" id="1117657at2"/>
<evidence type="ECO:0000313" key="3">
    <source>
        <dbReference type="Proteomes" id="UP000308181"/>
    </source>
</evidence>
<dbReference type="Proteomes" id="UP000308181">
    <property type="component" value="Unassembled WGS sequence"/>
</dbReference>
<evidence type="ECO:0000256" key="1">
    <source>
        <dbReference type="SAM" id="SignalP"/>
    </source>
</evidence>
<dbReference type="AlphaFoldDB" id="A0A4U1CAC3"/>
<feature type="signal peptide" evidence="1">
    <location>
        <begin position="1"/>
        <end position="25"/>
    </location>
</feature>
<keyword evidence="1" id="KW-0732">Signal</keyword>
<comment type="caution">
    <text evidence="2">The sequence shown here is derived from an EMBL/GenBank/DDBJ whole genome shotgun (WGS) entry which is preliminary data.</text>
</comment>
<sequence length="442" mass="49294">MKRYLYKLACYTFIVSLFFANAVKAQEVPPVAPVPPAVNTEAMPPIAPEIPQQKWEEFGKKFEKAFDGFDVKMKGLELSMVDFDKKLKEKFKNFDQNFKFEMPALPAMPEMPDLPEVPAFNSNFSYKIGAPENAAEKIKKLTKSYTVDANDVLAIENSYGRITVNTWDKNEIKVDVEVKAFAESEDDAQKLLDGVTIANSKTGDQIVFKTTIEKNSRGNSWMSISWWNNPGEKQKVDVYYTVYMPSKNALNLKTNYTNIILPDLNGPVSVSMNYGDLTAQKLSGNTNKLSSNYGKLQLMALNNATISCNYGSFKADDLNNLNANLNYSGATLGKLSGNNTIKMNYSGGFKITAFDKDFKSLNINANYSGVNLDLIGIDGFNFDINTNYASFKYDGTKTKITSKYPDDEAKGWSSSKQYKGVYGKTTDATIIVKSNYGSVKFN</sequence>
<evidence type="ECO:0000313" key="2">
    <source>
        <dbReference type="EMBL" id="TKC00638.1"/>
    </source>
</evidence>
<accession>A0A4U1CAC3</accession>
<feature type="chain" id="PRO_5020330684" evidence="1">
    <location>
        <begin position="26"/>
        <end position="442"/>
    </location>
</feature>
<name>A0A4U1CAC3_9SPHI</name>